<dbReference type="RefSeq" id="WP_341695067.1">
    <property type="nucleotide sequence ID" value="NZ_JBBYHR010000001.1"/>
</dbReference>
<feature type="transmembrane region" description="Helical" evidence="2">
    <location>
        <begin position="415"/>
        <end position="434"/>
    </location>
</feature>
<protein>
    <recommendedName>
        <fullName evidence="6">Tetratricopeptide repeat-containing protein</fullName>
    </recommendedName>
</protein>
<dbReference type="InterPro" id="IPR011990">
    <property type="entry name" value="TPR-like_helical_dom_sf"/>
</dbReference>
<comment type="caution">
    <text evidence="4">The sequence shown here is derived from an EMBL/GenBank/DDBJ whole genome shotgun (WGS) entry which is preliminary data.</text>
</comment>
<keyword evidence="5" id="KW-1185">Reference proteome</keyword>
<feature type="repeat" description="TPR" evidence="1">
    <location>
        <begin position="120"/>
        <end position="153"/>
    </location>
</feature>
<dbReference type="Proteomes" id="UP001464555">
    <property type="component" value="Unassembled WGS sequence"/>
</dbReference>
<evidence type="ECO:0000313" key="5">
    <source>
        <dbReference type="Proteomes" id="UP001464555"/>
    </source>
</evidence>
<evidence type="ECO:0008006" key="6">
    <source>
        <dbReference type="Google" id="ProtNLM"/>
    </source>
</evidence>
<dbReference type="Gene3D" id="1.25.40.10">
    <property type="entry name" value="Tetratricopeptide repeat domain"/>
    <property type="match status" value="2"/>
</dbReference>
<accession>A0ABU9HS48</accession>
<dbReference type="EMBL" id="JBBYHR010000001">
    <property type="protein sequence ID" value="MEL1242742.1"/>
    <property type="molecule type" value="Genomic_DNA"/>
</dbReference>
<dbReference type="InterPro" id="IPR019734">
    <property type="entry name" value="TPR_rpt"/>
</dbReference>
<reference evidence="4 5" key="1">
    <citation type="submission" date="2024-04" db="EMBL/GenBank/DDBJ databases">
        <title>Flavobacterium sp. DGU11 16S ribosomal RNA gene Genome sequencing and assembly.</title>
        <authorList>
            <person name="Park S."/>
        </authorList>
    </citation>
    <scope>NUCLEOTIDE SEQUENCE [LARGE SCALE GENOMIC DNA]</scope>
    <source>
        <strain evidence="4 5">DGU11</strain>
    </source>
</reference>
<keyword evidence="2" id="KW-0472">Membrane</keyword>
<dbReference type="SUPFAM" id="SSF48452">
    <property type="entry name" value="TPR-like"/>
    <property type="match status" value="1"/>
</dbReference>
<feature type="chain" id="PRO_5046473994" description="Tetratricopeptide repeat-containing protein" evidence="3">
    <location>
        <begin position="26"/>
        <end position="594"/>
    </location>
</feature>
<sequence length="594" mass="68093">MSKCFKFYVITIFYLFLSVAGFCQAQEKKSDALLRDLEKKAAHFNGPASGGEIAAIKVSYNGLLKEAERTNDYGTISPGALTVAMYAYKMRKADDALYYFNESIKYEKDSRDKDKHIQSAKARRFSGDMYLISNDYKKALSVYLDALDLAIKHGLKEEEAATLNNLSVLYIKMYDPKNLPNTKKGMEYASKSIEVLKQQGAGNKNALRSLAVSYSNYGDLSNNYGKDSKQRSYQQKAIQAYEKALSLFDKVGMPAQKCGVYGNIAYAYKDLGNREKYYSNLMNAYTVMQNQDVSLYEQEGIHYALGEYYYEDKDREKSLYHLQEAEKLLASDPAKDYQIMVLLKSLGQRIYAERADYKKAYQYQAAHQKLNDSLLNAETLRRFEEIEVQYQSERKGQQLKEAALSLENAHLMRNAVIVVAVLLALSLFLFYRFYTAKNKALLFKKEAADVALEKAALEIKANKEMLDRYTQSLVEKSHLIDDLEKQLTESGKADDAALSKLSNSRILTREDWAEYKRLFDKVYPGFFIKMRQKYPDITDADERILAFSKLNINLKEAADLLGISYDSMKNSRYRLRKKMGIDNETGFRDITENI</sequence>
<dbReference type="SUPFAM" id="SSF46894">
    <property type="entry name" value="C-terminal effector domain of the bipartite response regulators"/>
    <property type="match status" value="1"/>
</dbReference>
<organism evidence="4 5">
    <name type="scientific">Flavobacterium arundinis</name>
    <dbReference type="NCBI Taxonomy" id="3139143"/>
    <lineage>
        <taxon>Bacteria</taxon>
        <taxon>Pseudomonadati</taxon>
        <taxon>Bacteroidota</taxon>
        <taxon>Flavobacteriia</taxon>
        <taxon>Flavobacteriales</taxon>
        <taxon>Flavobacteriaceae</taxon>
        <taxon>Flavobacterium</taxon>
    </lineage>
</organism>
<dbReference type="InterPro" id="IPR016032">
    <property type="entry name" value="Sig_transdc_resp-reg_C-effctor"/>
</dbReference>
<dbReference type="PROSITE" id="PS50005">
    <property type="entry name" value="TPR"/>
    <property type="match status" value="1"/>
</dbReference>
<name>A0ABU9HS48_9FLAO</name>
<evidence type="ECO:0000256" key="2">
    <source>
        <dbReference type="SAM" id="Phobius"/>
    </source>
</evidence>
<keyword evidence="1" id="KW-0802">TPR repeat</keyword>
<proteinExistence type="predicted"/>
<gene>
    <name evidence="4" type="ORF">AAEO56_00595</name>
</gene>
<feature type="signal peptide" evidence="3">
    <location>
        <begin position="1"/>
        <end position="25"/>
    </location>
</feature>
<keyword evidence="2" id="KW-0812">Transmembrane</keyword>
<keyword evidence="2" id="KW-1133">Transmembrane helix</keyword>
<keyword evidence="3" id="KW-0732">Signal</keyword>
<evidence type="ECO:0000313" key="4">
    <source>
        <dbReference type="EMBL" id="MEL1242742.1"/>
    </source>
</evidence>
<evidence type="ECO:0000256" key="3">
    <source>
        <dbReference type="SAM" id="SignalP"/>
    </source>
</evidence>
<evidence type="ECO:0000256" key="1">
    <source>
        <dbReference type="PROSITE-ProRule" id="PRU00339"/>
    </source>
</evidence>